<feature type="domain" description="2TM" evidence="2">
    <location>
        <begin position="13"/>
        <end position="101"/>
    </location>
</feature>
<comment type="caution">
    <text evidence="3">The sequence shown here is derived from an EMBL/GenBank/DDBJ whole genome shotgun (WGS) entry which is preliminary data.</text>
</comment>
<protein>
    <recommendedName>
        <fullName evidence="2">2TM domain-containing protein</fullName>
    </recommendedName>
</protein>
<reference evidence="4" key="1">
    <citation type="submission" date="2016-02" db="EMBL/GenBank/DDBJ databases">
        <authorList>
            <person name="Shin S.-K."/>
            <person name="Yi H."/>
            <person name="Kim E."/>
        </authorList>
    </citation>
    <scope>NUCLEOTIDE SEQUENCE [LARGE SCALE GENOMIC DNA]</scope>
    <source>
        <strain evidence="4">LPB0003</strain>
    </source>
</reference>
<dbReference type="InterPro" id="IPR025698">
    <property type="entry name" value="2TM_dom"/>
</dbReference>
<gene>
    <name evidence="3" type="ORF">LPB3_03165</name>
</gene>
<dbReference type="Pfam" id="PF13239">
    <property type="entry name" value="2TM"/>
    <property type="match status" value="1"/>
</dbReference>
<feature type="transmembrane region" description="Helical" evidence="1">
    <location>
        <begin position="66"/>
        <end position="86"/>
    </location>
</feature>
<name>A0A1B8U0I1_9FLAO</name>
<sequence>MEQNYIQEHNYMKAKKRVKAIKGFYVHLIVYVLVNIFLSGIIVFGLMQSGYGFYDAITNFGVYSTWLFWGIGMFFHFMGVFGFKSLGLGKDWEEKKIKELLDKEDQQKSKF</sequence>
<accession>A0A1B8U0I1</accession>
<dbReference type="Proteomes" id="UP000092584">
    <property type="component" value="Unassembled WGS sequence"/>
</dbReference>
<feature type="transmembrane region" description="Helical" evidence="1">
    <location>
        <begin position="24"/>
        <end position="46"/>
    </location>
</feature>
<keyword evidence="1" id="KW-0812">Transmembrane</keyword>
<dbReference type="OrthoDB" id="8965954at2"/>
<keyword evidence="1" id="KW-1133">Transmembrane helix</keyword>
<dbReference type="KEGG" id="pob:LPB03_01945"/>
<evidence type="ECO:0000313" key="3">
    <source>
        <dbReference type="EMBL" id="OBY65375.1"/>
    </source>
</evidence>
<organism evidence="3 4">
    <name type="scientific">Polaribacter vadi</name>
    <dbReference type="NCBI Taxonomy" id="1774273"/>
    <lineage>
        <taxon>Bacteria</taxon>
        <taxon>Pseudomonadati</taxon>
        <taxon>Bacteroidota</taxon>
        <taxon>Flavobacteriia</taxon>
        <taxon>Flavobacteriales</taxon>
        <taxon>Flavobacteriaceae</taxon>
    </lineage>
</organism>
<proteinExistence type="predicted"/>
<dbReference type="EMBL" id="LSFM01000018">
    <property type="protein sequence ID" value="OBY65375.1"/>
    <property type="molecule type" value="Genomic_DNA"/>
</dbReference>
<dbReference type="RefSeq" id="WP_065318152.1">
    <property type="nucleotide sequence ID" value="NZ_CP017477.1"/>
</dbReference>
<evidence type="ECO:0000313" key="4">
    <source>
        <dbReference type="Proteomes" id="UP000092584"/>
    </source>
</evidence>
<dbReference type="AlphaFoldDB" id="A0A1B8U0I1"/>
<evidence type="ECO:0000259" key="2">
    <source>
        <dbReference type="Pfam" id="PF13239"/>
    </source>
</evidence>
<evidence type="ECO:0000256" key="1">
    <source>
        <dbReference type="SAM" id="Phobius"/>
    </source>
</evidence>
<keyword evidence="1" id="KW-0472">Membrane</keyword>
<dbReference type="STRING" id="1774273.LPB03_01945"/>
<keyword evidence="4" id="KW-1185">Reference proteome</keyword>